<keyword evidence="2" id="KW-0472">Membrane</keyword>
<keyword evidence="2" id="KW-1133">Transmembrane helix</keyword>
<keyword evidence="4" id="KW-1185">Reference proteome</keyword>
<protein>
    <submittedName>
        <fullName evidence="3">Uncharacterized protein</fullName>
    </submittedName>
</protein>
<feature type="compositionally biased region" description="Pro residues" evidence="1">
    <location>
        <begin position="380"/>
        <end position="394"/>
    </location>
</feature>
<dbReference type="Proteomes" id="UP001501752">
    <property type="component" value="Unassembled WGS sequence"/>
</dbReference>
<evidence type="ECO:0000256" key="2">
    <source>
        <dbReference type="SAM" id="Phobius"/>
    </source>
</evidence>
<sequence length="428" mass="43612">MPRFSHLPRSGRAEIFPRNHLQPPAGPHVYQVERARETRNRPAASPAGPQHHCAQGDFAMRKNSSLRARTAAVLVAGLLAGGVLAAPAALAAEPAKQYLTTTMPEAIGLGGRPAGTSNAISNPGTTVLKAQLKVTADIGFQAPAGWFVINFSDDANGGTAKPVPLTFANGVYSGTVPVTVTVQPGQIEILHLLVGTPLGGPGNGATNGGIESVKLRTTLVAEGTTEPLGEVERTVPVRGITPVFSPVPGQAVAGGAGIEFESGLTNNTRSDYDRLSDVLYTAAGAKVETRLGDGSWKTLAAVPGAGGEGRAAFRLDGPGAELLAMRSAGHRVRVSYPAGTPLGATEIGHCAIVNERVDRPLVGTTMCGEQAKVTVVAPTTPAPTTPAPTTPAPTTPASATTAAAAPVTGALQDGAGDGVLWFGRRRSA</sequence>
<organism evidence="3 4">
    <name type="scientific">Kitasatospora terrestris</name>
    <dbReference type="NCBI Taxonomy" id="258051"/>
    <lineage>
        <taxon>Bacteria</taxon>
        <taxon>Bacillati</taxon>
        <taxon>Actinomycetota</taxon>
        <taxon>Actinomycetes</taxon>
        <taxon>Kitasatosporales</taxon>
        <taxon>Streptomycetaceae</taxon>
        <taxon>Kitasatospora</taxon>
    </lineage>
</organism>
<feature type="region of interest" description="Disordered" evidence="1">
    <location>
        <begin position="1"/>
        <end position="26"/>
    </location>
</feature>
<evidence type="ECO:0000313" key="4">
    <source>
        <dbReference type="Proteomes" id="UP001501752"/>
    </source>
</evidence>
<proteinExistence type="predicted"/>
<reference evidence="4" key="1">
    <citation type="journal article" date="2019" name="Int. J. Syst. Evol. Microbiol.">
        <title>The Global Catalogue of Microorganisms (GCM) 10K type strain sequencing project: providing services to taxonomists for standard genome sequencing and annotation.</title>
        <authorList>
            <consortium name="The Broad Institute Genomics Platform"/>
            <consortium name="The Broad Institute Genome Sequencing Center for Infectious Disease"/>
            <person name="Wu L."/>
            <person name="Ma J."/>
        </authorList>
    </citation>
    <scope>NUCLEOTIDE SEQUENCE [LARGE SCALE GENOMIC DNA]</scope>
    <source>
        <strain evidence="4">JCM 13006</strain>
    </source>
</reference>
<feature type="transmembrane region" description="Helical" evidence="2">
    <location>
        <begin position="70"/>
        <end position="92"/>
    </location>
</feature>
<name>A0ABP9DSV0_9ACTN</name>
<keyword evidence="2" id="KW-0812">Transmembrane</keyword>
<dbReference type="EMBL" id="BAABIS010000001">
    <property type="protein sequence ID" value="GAA4855775.1"/>
    <property type="molecule type" value="Genomic_DNA"/>
</dbReference>
<comment type="caution">
    <text evidence="3">The sequence shown here is derived from an EMBL/GenBank/DDBJ whole genome shotgun (WGS) entry which is preliminary data.</text>
</comment>
<feature type="region of interest" description="Disordered" evidence="1">
    <location>
        <begin position="378"/>
        <end position="398"/>
    </location>
</feature>
<evidence type="ECO:0000313" key="3">
    <source>
        <dbReference type="EMBL" id="GAA4855775.1"/>
    </source>
</evidence>
<evidence type="ECO:0000256" key="1">
    <source>
        <dbReference type="SAM" id="MobiDB-lite"/>
    </source>
</evidence>
<accession>A0ABP9DSV0</accession>
<gene>
    <name evidence="3" type="ORF">GCM10023235_36610</name>
</gene>